<name>A0ABY6KU59_9ARAC</name>
<evidence type="ECO:0000313" key="2">
    <source>
        <dbReference type="EMBL" id="UYV71812.1"/>
    </source>
</evidence>
<organism evidence="2 3">
    <name type="scientific">Cordylochernes scorpioides</name>
    <dbReference type="NCBI Taxonomy" id="51811"/>
    <lineage>
        <taxon>Eukaryota</taxon>
        <taxon>Metazoa</taxon>
        <taxon>Ecdysozoa</taxon>
        <taxon>Arthropoda</taxon>
        <taxon>Chelicerata</taxon>
        <taxon>Arachnida</taxon>
        <taxon>Pseudoscorpiones</taxon>
        <taxon>Cheliferoidea</taxon>
        <taxon>Chernetidae</taxon>
        <taxon>Cordylochernes</taxon>
    </lineage>
</organism>
<protein>
    <recommendedName>
        <fullName evidence="1">Helix-turn-helix domain-containing protein</fullName>
    </recommendedName>
</protein>
<dbReference type="PANTHER" id="PTHR21301:SF10">
    <property type="entry name" value="REVERSE TRANSCRIPTASE DOMAIN-CONTAINING PROTEIN"/>
    <property type="match status" value="1"/>
</dbReference>
<dbReference type="InterPro" id="IPR035901">
    <property type="entry name" value="GIY-YIG_endonuc_sf"/>
</dbReference>
<dbReference type="Proteomes" id="UP001235939">
    <property type="component" value="Chromosome 09"/>
</dbReference>
<feature type="domain" description="Helix-turn-helix" evidence="1">
    <location>
        <begin position="60"/>
        <end position="115"/>
    </location>
</feature>
<gene>
    <name evidence="2" type="ORF">LAZ67_9000528</name>
</gene>
<dbReference type="InterPro" id="IPR058912">
    <property type="entry name" value="HTH_animal"/>
</dbReference>
<dbReference type="EMBL" id="CP092871">
    <property type="protein sequence ID" value="UYV71812.1"/>
    <property type="molecule type" value="Genomic_DNA"/>
</dbReference>
<keyword evidence="3" id="KW-1185">Reference proteome</keyword>
<dbReference type="PANTHER" id="PTHR21301">
    <property type="entry name" value="REVERSE TRANSCRIPTASE"/>
    <property type="match status" value="1"/>
</dbReference>
<dbReference type="Gene3D" id="3.40.1440.10">
    <property type="entry name" value="GIY-YIG endonuclease"/>
    <property type="match status" value="1"/>
</dbReference>
<accession>A0ABY6KU59</accession>
<proteinExistence type="predicted"/>
<evidence type="ECO:0000259" key="1">
    <source>
        <dbReference type="Pfam" id="PF26215"/>
    </source>
</evidence>
<sequence>MARTQHTGERADDVKARCDLRFTHNPSRFNYIPFLDVLIVNTEHTFHTTVYRKPNSAPSYLHFKSHAPISHKITTVKTISKRIYTHCSLDCFKKNEKRIVYNHLSSAGYPHDFILSILIIPHSLYTSLRHPITKSSIKTNPLTATNAIYKIPCLDCEQCYIGETGRSICARLSEHSRNIRTNDRKSLLCQHITEFRHSFNLDSTVCVYKGVRNKYQRLVLESLVSHCTPSFNRKIDLPPQYSVFYLANPPS</sequence>
<evidence type="ECO:0000313" key="3">
    <source>
        <dbReference type="Proteomes" id="UP001235939"/>
    </source>
</evidence>
<dbReference type="Pfam" id="PF26215">
    <property type="entry name" value="HTH_animal"/>
    <property type="match status" value="1"/>
</dbReference>
<reference evidence="2 3" key="1">
    <citation type="submission" date="2022-01" db="EMBL/GenBank/DDBJ databases">
        <title>A chromosomal length assembly of Cordylochernes scorpioides.</title>
        <authorList>
            <person name="Zeh D."/>
            <person name="Zeh J."/>
        </authorList>
    </citation>
    <scope>NUCLEOTIDE SEQUENCE [LARGE SCALE GENOMIC DNA]</scope>
    <source>
        <strain evidence="2">IN4F17</strain>
        <tissue evidence="2">Whole Body</tissue>
    </source>
</reference>